<dbReference type="Proteomes" id="UP000597338">
    <property type="component" value="Unassembled WGS sequence"/>
</dbReference>
<evidence type="ECO:0000313" key="1">
    <source>
        <dbReference type="EMBL" id="GGC50214.1"/>
    </source>
</evidence>
<accession>A0ABQ1N778</accession>
<name>A0ABQ1N778_9SPHI</name>
<dbReference type="EMBL" id="BMIK01000040">
    <property type="protein sequence ID" value="GGC50214.1"/>
    <property type="molecule type" value="Genomic_DNA"/>
</dbReference>
<reference evidence="2" key="1">
    <citation type="journal article" date="2019" name="Int. J. Syst. Evol. Microbiol.">
        <title>The Global Catalogue of Microorganisms (GCM) 10K type strain sequencing project: providing services to taxonomists for standard genome sequencing and annotation.</title>
        <authorList>
            <consortium name="The Broad Institute Genomics Platform"/>
            <consortium name="The Broad Institute Genome Sequencing Center for Infectious Disease"/>
            <person name="Wu L."/>
            <person name="Ma J."/>
        </authorList>
    </citation>
    <scope>NUCLEOTIDE SEQUENCE [LARGE SCALE GENOMIC DNA]</scope>
    <source>
        <strain evidence="2">CGMCC 1.15342</strain>
    </source>
</reference>
<sequence length="50" mass="6008">MQYTLSFTPEAEDTYDSLSSQLMERWGERDGRMVTVICFWDNRQEPLFNI</sequence>
<comment type="caution">
    <text evidence="1">The sequence shown here is derived from an EMBL/GenBank/DDBJ whole genome shotgun (WGS) entry which is preliminary data.</text>
</comment>
<evidence type="ECO:0000313" key="2">
    <source>
        <dbReference type="Proteomes" id="UP000597338"/>
    </source>
</evidence>
<protein>
    <submittedName>
        <fullName evidence="1">Uncharacterized protein</fullName>
    </submittedName>
</protein>
<organism evidence="1 2">
    <name type="scientific">Parapedobacter defluvii</name>
    <dbReference type="NCBI Taxonomy" id="2045106"/>
    <lineage>
        <taxon>Bacteria</taxon>
        <taxon>Pseudomonadati</taxon>
        <taxon>Bacteroidota</taxon>
        <taxon>Sphingobacteriia</taxon>
        <taxon>Sphingobacteriales</taxon>
        <taxon>Sphingobacteriaceae</taxon>
        <taxon>Parapedobacter</taxon>
    </lineage>
</organism>
<gene>
    <name evidence="1" type="ORF">GCM10011386_48040</name>
</gene>
<keyword evidence="2" id="KW-1185">Reference proteome</keyword>
<proteinExistence type="predicted"/>
<dbReference type="RefSeq" id="WP_188754030.1">
    <property type="nucleotide sequence ID" value="NZ_BMIK01000040.1"/>
</dbReference>